<keyword evidence="1" id="KW-0732">Signal</keyword>
<evidence type="ECO:0000313" key="3">
    <source>
        <dbReference type="Proteomes" id="UP000018842"/>
    </source>
</evidence>
<feature type="chain" id="PRO_5004846071" evidence="1">
    <location>
        <begin position="22"/>
        <end position="137"/>
    </location>
</feature>
<accession>W4PEI8</accession>
<dbReference type="eggNOG" id="ENOG5030P1F">
    <property type="taxonomic scope" value="Bacteria"/>
</dbReference>
<dbReference type="Proteomes" id="UP000018842">
    <property type="component" value="Unassembled WGS sequence"/>
</dbReference>
<evidence type="ECO:0000256" key="1">
    <source>
        <dbReference type="SAM" id="SignalP"/>
    </source>
</evidence>
<dbReference type="AlphaFoldDB" id="W4PEI8"/>
<reference evidence="3" key="1">
    <citation type="journal article" date="2014" name="Genome">
        <title>Draft Genome Sequences of Three Strains of Bacteroides pyogenes Isolated from a Cat and Swine.</title>
        <authorList>
            <person name="Sakamoto M."/>
            <person name="Oshima K."/>
            <person name="Suda W."/>
            <person name="Kitamura K."/>
            <person name="Iida T."/>
            <person name="Hattori M."/>
            <person name="Ohkuma M."/>
        </authorList>
    </citation>
    <scope>NUCLEOTIDE SEQUENCE [LARGE SCALE GENOMIC DNA]</scope>
    <source>
        <strain evidence="3">JCM 6294</strain>
    </source>
</reference>
<dbReference type="RefSeq" id="WP_051290205.1">
    <property type="nucleotide sequence ID" value="NZ_ATZH01000029.1"/>
</dbReference>
<gene>
    <name evidence="2" type="ORF">JCM6294_589</name>
</gene>
<comment type="caution">
    <text evidence="2">The sequence shown here is derived from an EMBL/GenBank/DDBJ whole genome shotgun (WGS) entry which is preliminary data.</text>
</comment>
<dbReference type="PROSITE" id="PS51257">
    <property type="entry name" value="PROKAR_LIPOPROTEIN"/>
    <property type="match status" value="1"/>
</dbReference>
<organism evidence="2 3">
    <name type="scientific">Bacteroides pyogenes DSM 20611 = JCM 6294</name>
    <dbReference type="NCBI Taxonomy" id="1121100"/>
    <lineage>
        <taxon>Bacteria</taxon>
        <taxon>Pseudomonadati</taxon>
        <taxon>Bacteroidota</taxon>
        <taxon>Bacteroidia</taxon>
        <taxon>Bacteroidales</taxon>
        <taxon>Bacteroidaceae</taxon>
        <taxon>Bacteroides</taxon>
    </lineage>
</organism>
<proteinExistence type="predicted"/>
<evidence type="ECO:0000313" key="2">
    <source>
        <dbReference type="EMBL" id="GAE17793.1"/>
    </source>
</evidence>
<dbReference type="EMBL" id="BAIR01000003">
    <property type="protein sequence ID" value="GAE17793.1"/>
    <property type="molecule type" value="Genomic_DNA"/>
</dbReference>
<protein>
    <submittedName>
        <fullName evidence="2">Uncharacterized protein</fullName>
    </submittedName>
</protein>
<name>W4PEI8_9BACE</name>
<feature type="signal peptide" evidence="1">
    <location>
        <begin position="1"/>
        <end position="21"/>
    </location>
</feature>
<sequence length="137" mass="15397">MKNVLFLLAMLPIVLFTACSSDDDNVVNSPIVGTWTTSDAFETSEITFKPNGSVTDNSTLKRNGAMREYVGSYSVNGSKLTINWEKRRDFNSVSREWSGYTEDKETVVITFSIKDNTMTFLSMEGEAVDTPTYYTKK</sequence>